<evidence type="ECO:0000313" key="3">
    <source>
        <dbReference type="Proteomes" id="UP001234787"/>
    </source>
</evidence>
<comment type="caution">
    <text evidence="2">The sequence shown here is derived from an EMBL/GenBank/DDBJ whole genome shotgun (WGS) entry which is preliminary data.</text>
</comment>
<feature type="chain" id="PRO_5041914052" description="Secreted protein" evidence="1">
    <location>
        <begin position="18"/>
        <end position="72"/>
    </location>
</feature>
<sequence length="72" mass="7976">MGRLLRVVLVLVRWAWALAPTCDWFRGLFSGFETGVDRSISAEVASWLAGDRHAFGVGSMAASEHARVIDNW</sequence>
<dbReference type="EMBL" id="BSEH01000580">
    <property type="protein sequence ID" value="GLJ58873.1"/>
    <property type="molecule type" value="Genomic_DNA"/>
</dbReference>
<keyword evidence="3" id="KW-1185">Reference proteome</keyword>
<reference evidence="2" key="1">
    <citation type="submission" date="2022-12" db="EMBL/GenBank/DDBJ databases">
        <title>Chromosome-Level Genome Assembly of Japanese Cedar (Cryptomeriajaponica D. Don).</title>
        <authorList>
            <person name="Fujino T."/>
            <person name="Yamaguchi K."/>
            <person name="Yokoyama T."/>
            <person name="Hamanaka T."/>
            <person name="Harazono Y."/>
            <person name="Kamada H."/>
            <person name="Kobayashi W."/>
            <person name="Ujino-Ihara T."/>
            <person name="Uchiyama K."/>
            <person name="Matsumoto A."/>
            <person name="Izuno A."/>
            <person name="Tsumura Y."/>
            <person name="Toyoda A."/>
            <person name="Shigenobu S."/>
            <person name="Moriguchi Y."/>
            <person name="Ueno S."/>
            <person name="Kasahara M."/>
        </authorList>
    </citation>
    <scope>NUCLEOTIDE SEQUENCE</scope>
</reference>
<protein>
    <recommendedName>
        <fullName evidence="4">Secreted protein</fullName>
    </recommendedName>
</protein>
<keyword evidence="1" id="KW-0732">Signal</keyword>
<evidence type="ECO:0000256" key="1">
    <source>
        <dbReference type="SAM" id="SignalP"/>
    </source>
</evidence>
<dbReference type="AlphaFoldDB" id="A0AAD3NU10"/>
<evidence type="ECO:0000313" key="2">
    <source>
        <dbReference type="EMBL" id="GLJ58873.1"/>
    </source>
</evidence>
<dbReference type="Proteomes" id="UP001234787">
    <property type="component" value="Unassembled WGS sequence"/>
</dbReference>
<evidence type="ECO:0008006" key="4">
    <source>
        <dbReference type="Google" id="ProtNLM"/>
    </source>
</evidence>
<organism evidence="2 3">
    <name type="scientific">Cryptomeria japonica</name>
    <name type="common">Japanese cedar</name>
    <name type="synonym">Cupressus japonica</name>
    <dbReference type="NCBI Taxonomy" id="3369"/>
    <lineage>
        <taxon>Eukaryota</taxon>
        <taxon>Viridiplantae</taxon>
        <taxon>Streptophyta</taxon>
        <taxon>Embryophyta</taxon>
        <taxon>Tracheophyta</taxon>
        <taxon>Spermatophyta</taxon>
        <taxon>Pinopsida</taxon>
        <taxon>Pinidae</taxon>
        <taxon>Conifers II</taxon>
        <taxon>Cupressales</taxon>
        <taxon>Cupressaceae</taxon>
        <taxon>Cryptomeria</taxon>
    </lineage>
</organism>
<accession>A0AAD3NU10</accession>
<gene>
    <name evidence="2" type="ORF">SUGI_1481540</name>
</gene>
<feature type="signal peptide" evidence="1">
    <location>
        <begin position="1"/>
        <end position="17"/>
    </location>
</feature>
<proteinExistence type="predicted"/>
<name>A0AAD3NU10_CRYJA</name>